<feature type="compositionally biased region" description="Acidic residues" evidence="1">
    <location>
        <begin position="101"/>
        <end position="120"/>
    </location>
</feature>
<keyword evidence="2" id="KW-1133">Transmembrane helix</keyword>
<proteinExistence type="predicted"/>
<protein>
    <recommendedName>
        <fullName evidence="5">Transmembrane protein</fullName>
    </recommendedName>
</protein>
<dbReference type="AlphaFoldDB" id="A0A4Y7IQ57"/>
<evidence type="ECO:0000313" key="4">
    <source>
        <dbReference type="Proteomes" id="UP000316621"/>
    </source>
</evidence>
<sequence>MEIPEKLMKLKYYIIFSSLISLSFLSLVLLAPRFLTIVSYFWPLFVSTALFLFTVVFFAKVSPLSTSSEIDDDQSLLSCAEKAGEGLLDYVAAPQVCLETIDDDDTDEDEDEENEIDETDQTPVEDTKSIKKSDHINLESVAQGSEIKLM</sequence>
<feature type="transmembrane region" description="Helical" evidence="2">
    <location>
        <begin position="12"/>
        <end position="34"/>
    </location>
</feature>
<evidence type="ECO:0000313" key="3">
    <source>
        <dbReference type="EMBL" id="RZC49851.1"/>
    </source>
</evidence>
<dbReference type="OrthoDB" id="649865at2759"/>
<keyword evidence="4" id="KW-1185">Reference proteome</keyword>
<keyword evidence="2" id="KW-0472">Membrane</keyword>
<organism evidence="3 4">
    <name type="scientific">Papaver somniferum</name>
    <name type="common">Opium poppy</name>
    <dbReference type="NCBI Taxonomy" id="3469"/>
    <lineage>
        <taxon>Eukaryota</taxon>
        <taxon>Viridiplantae</taxon>
        <taxon>Streptophyta</taxon>
        <taxon>Embryophyta</taxon>
        <taxon>Tracheophyta</taxon>
        <taxon>Spermatophyta</taxon>
        <taxon>Magnoliopsida</taxon>
        <taxon>Ranunculales</taxon>
        <taxon>Papaveraceae</taxon>
        <taxon>Papaveroideae</taxon>
        <taxon>Papaver</taxon>
    </lineage>
</organism>
<dbReference type="EMBL" id="CM010716">
    <property type="protein sequence ID" value="RZC49851.1"/>
    <property type="molecule type" value="Genomic_DNA"/>
</dbReference>
<dbReference type="PANTHER" id="PTHR34125">
    <property type="entry name" value="OS01G0762900 PROTEIN"/>
    <property type="match status" value="1"/>
</dbReference>
<dbReference type="PANTHER" id="PTHR34125:SF2">
    <property type="entry name" value="TRANSMEMBRANE PROTEIN"/>
    <property type="match status" value="1"/>
</dbReference>
<evidence type="ECO:0000256" key="1">
    <source>
        <dbReference type="SAM" id="MobiDB-lite"/>
    </source>
</evidence>
<feature type="region of interest" description="Disordered" evidence="1">
    <location>
        <begin position="101"/>
        <end position="135"/>
    </location>
</feature>
<dbReference type="Gramene" id="RZC49851">
    <property type="protein sequence ID" value="RZC49851"/>
    <property type="gene ID" value="C5167_018276"/>
</dbReference>
<feature type="compositionally biased region" description="Basic and acidic residues" evidence="1">
    <location>
        <begin position="125"/>
        <end position="135"/>
    </location>
</feature>
<evidence type="ECO:0008006" key="5">
    <source>
        <dbReference type="Google" id="ProtNLM"/>
    </source>
</evidence>
<accession>A0A4Y7IQ57</accession>
<dbReference type="Proteomes" id="UP000316621">
    <property type="component" value="Chromosome 2"/>
</dbReference>
<name>A0A4Y7IQ57_PAPSO</name>
<reference evidence="3 4" key="1">
    <citation type="journal article" date="2018" name="Science">
        <title>The opium poppy genome and morphinan production.</title>
        <authorList>
            <person name="Guo L."/>
            <person name="Winzer T."/>
            <person name="Yang X."/>
            <person name="Li Y."/>
            <person name="Ning Z."/>
            <person name="He Z."/>
            <person name="Teodor R."/>
            <person name="Lu Y."/>
            <person name="Bowser T.A."/>
            <person name="Graham I.A."/>
            <person name="Ye K."/>
        </authorList>
    </citation>
    <scope>NUCLEOTIDE SEQUENCE [LARGE SCALE GENOMIC DNA]</scope>
    <source>
        <strain evidence="4">cv. HN1</strain>
        <tissue evidence="3">Leaves</tissue>
    </source>
</reference>
<keyword evidence="2" id="KW-0812">Transmembrane</keyword>
<feature type="transmembrane region" description="Helical" evidence="2">
    <location>
        <begin position="40"/>
        <end position="59"/>
    </location>
</feature>
<gene>
    <name evidence="3" type="ORF">C5167_018276</name>
</gene>
<evidence type="ECO:0000256" key="2">
    <source>
        <dbReference type="SAM" id="Phobius"/>
    </source>
</evidence>